<dbReference type="FunFam" id="1.10.10.60:FF:000154">
    <property type="entry name" value="Transcription factor SRM1"/>
    <property type="match status" value="1"/>
</dbReference>
<dbReference type="SMART" id="SM00717">
    <property type="entry name" value="SANT"/>
    <property type="match status" value="1"/>
</dbReference>
<evidence type="ECO:0000313" key="8">
    <source>
        <dbReference type="Proteomes" id="UP000036987"/>
    </source>
</evidence>
<evidence type="ECO:0000256" key="4">
    <source>
        <dbReference type="ARBA" id="ARBA00023242"/>
    </source>
</evidence>
<comment type="subcellular location">
    <subcellularLocation>
        <location evidence="1">Nucleus</location>
    </subcellularLocation>
</comment>
<evidence type="ECO:0000256" key="1">
    <source>
        <dbReference type="ARBA" id="ARBA00004123"/>
    </source>
</evidence>
<dbReference type="OrthoDB" id="118550at2759"/>
<reference evidence="8" key="1">
    <citation type="journal article" date="2016" name="Nature">
        <title>The genome of the seagrass Zostera marina reveals angiosperm adaptation to the sea.</title>
        <authorList>
            <person name="Olsen J.L."/>
            <person name="Rouze P."/>
            <person name="Verhelst B."/>
            <person name="Lin Y.-C."/>
            <person name="Bayer T."/>
            <person name="Collen J."/>
            <person name="Dattolo E."/>
            <person name="De Paoli E."/>
            <person name="Dittami S."/>
            <person name="Maumus F."/>
            <person name="Michel G."/>
            <person name="Kersting A."/>
            <person name="Lauritano C."/>
            <person name="Lohaus R."/>
            <person name="Toepel M."/>
            <person name="Tonon T."/>
            <person name="Vanneste K."/>
            <person name="Amirebrahimi M."/>
            <person name="Brakel J."/>
            <person name="Bostroem C."/>
            <person name="Chovatia M."/>
            <person name="Grimwood J."/>
            <person name="Jenkins J.W."/>
            <person name="Jueterbock A."/>
            <person name="Mraz A."/>
            <person name="Stam W.T."/>
            <person name="Tice H."/>
            <person name="Bornberg-Bauer E."/>
            <person name="Green P.J."/>
            <person name="Pearson G.A."/>
            <person name="Procaccini G."/>
            <person name="Duarte C.M."/>
            <person name="Schmutz J."/>
            <person name="Reusch T.B.H."/>
            <person name="Van de Peer Y."/>
        </authorList>
    </citation>
    <scope>NUCLEOTIDE SEQUENCE [LARGE SCALE GENOMIC DNA]</scope>
    <source>
        <strain evidence="8">cv. Finnish</strain>
    </source>
</reference>
<dbReference type="GO" id="GO:0003700">
    <property type="term" value="F:DNA-binding transcription factor activity"/>
    <property type="evidence" value="ECO:0007669"/>
    <property type="project" value="InterPro"/>
</dbReference>
<dbReference type="STRING" id="29655.A0A0K9NK50"/>
<protein>
    <submittedName>
        <fullName evidence="7">Protein RADIALIS-like 6</fullName>
    </submittedName>
</protein>
<evidence type="ECO:0000256" key="3">
    <source>
        <dbReference type="ARBA" id="ARBA00023163"/>
    </source>
</evidence>
<organism evidence="7 8">
    <name type="scientific">Zostera marina</name>
    <name type="common">Eelgrass</name>
    <dbReference type="NCBI Taxonomy" id="29655"/>
    <lineage>
        <taxon>Eukaryota</taxon>
        <taxon>Viridiplantae</taxon>
        <taxon>Streptophyta</taxon>
        <taxon>Embryophyta</taxon>
        <taxon>Tracheophyta</taxon>
        <taxon>Spermatophyta</taxon>
        <taxon>Magnoliopsida</taxon>
        <taxon>Liliopsida</taxon>
        <taxon>Zosteraceae</taxon>
        <taxon>Zostera</taxon>
    </lineage>
</organism>
<dbReference type="PANTHER" id="PTHR43952:SF75">
    <property type="entry name" value="PROTEIN RADIALIS-LIKE 6"/>
    <property type="match status" value="1"/>
</dbReference>
<dbReference type="EMBL" id="LFYR01002109">
    <property type="protein sequence ID" value="KMZ57129.1"/>
    <property type="molecule type" value="Genomic_DNA"/>
</dbReference>
<dbReference type="Proteomes" id="UP000036987">
    <property type="component" value="Unassembled WGS sequence"/>
</dbReference>
<dbReference type="PANTHER" id="PTHR43952">
    <property type="entry name" value="MYB FAMILY TRANSCRIPTION FACTOR-RELATED"/>
    <property type="match status" value="1"/>
</dbReference>
<dbReference type="InterPro" id="IPR017884">
    <property type="entry name" value="SANT_dom"/>
</dbReference>
<evidence type="ECO:0000256" key="2">
    <source>
        <dbReference type="ARBA" id="ARBA00023015"/>
    </source>
</evidence>
<dbReference type="InterPro" id="IPR044636">
    <property type="entry name" value="RADIALIS-like"/>
</dbReference>
<dbReference type="InterPro" id="IPR001005">
    <property type="entry name" value="SANT/Myb"/>
</dbReference>
<dbReference type="PROSITE" id="PS50090">
    <property type="entry name" value="MYB_LIKE"/>
    <property type="match status" value="1"/>
</dbReference>
<keyword evidence="3" id="KW-0804">Transcription</keyword>
<feature type="domain" description="Myb-like" evidence="5">
    <location>
        <begin position="7"/>
        <end position="61"/>
    </location>
</feature>
<dbReference type="SUPFAM" id="SSF46689">
    <property type="entry name" value="Homeodomain-like"/>
    <property type="match status" value="1"/>
</dbReference>
<keyword evidence="8" id="KW-1185">Reference proteome</keyword>
<comment type="caution">
    <text evidence="7">The sequence shown here is derived from an EMBL/GenBank/DDBJ whole genome shotgun (WGS) entry which is preliminary data.</text>
</comment>
<dbReference type="Gene3D" id="1.10.10.60">
    <property type="entry name" value="Homeodomain-like"/>
    <property type="match status" value="1"/>
</dbReference>
<evidence type="ECO:0000313" key="7">
    <source>
        <dbReference type="EMBL" id="KMZ57129.1"/>
    </source>
</evidence>
<evidence type="ECO:0000259" key="6">
    <source>
        <dbReference type="PROSITE" id="PS51293"/>
    </source>
</evidence>
<keyword evidence="4" id="KW-0539">Nucleus</keyword>
<dbReference type="OMA" id="WHNIARE"/>
<accession>A0A0K9NK50</accession>
<dbReference type="AlphaFoldDB" id="A0A0K9NK50"/>
<feature type="domain" description="SANT" evidence="6">
    <location>
        <begin position="10"/>
        <end position="65"/>
    </location>
</feature>
<sequence length="89" mass="10161">MASNSIRSSSTNSVWSMKQNKVFERALAVYDKDAPDRWKNIAREVGGKSEEEVKRHYELLVEDVRRIESGFIPYPYGSTAASTNARSYK</sequence>
<dbReference type="GO" id="GO:0005634">
    <property type="term" value="C:nucleus"/>
    <property type="evidence" value="ECO:0007669"/>
    <property type="project" value="UniProtKB-SubCell"/>
</dbReference>
<keyword evidence="2" id="KW-0805">Transcription regulation</keyword>
<proteinExistence type="predicted"/>
<name>A0A0K9NK50_ZOSMR</name>
<dbReference type="Pfam" id="PF00249">
    <property type="entry name" value="Myb_DNA-binding"/>
    <property type="match status" value="1"/>
</dbReference>
<dbReference type="InterPro" id="IPR009057">
    <property type="entry name" value="Homeodomain-like_sf"/>
</dbReference>
<dbReference type="PROSITE" id="PS51293">
    <property type="entry name" value="SANT"/>
    <property type="match status" value="1"/>
</dbReference>
<gene>
    <name evidence="7" type="ORF">ZOSMA_89G00820</name>
</gene>
<evidence type="ECO:0000259" key="5">
    <source>
        <dbReference type="PROSITE" id="PS50090"/>
    </source>
</evidence>
<dbReference type="CDD" id="cd00167">
    <property type="entry name" value="SANT"/>
    <property type="match status" value="1"/>
</dbReference>